<evidence type="ECO:0000313" key="2">
    <source>
        <dbReference type="EMBL" id="MDC4241582.1"/>
    </source>
</evidence>
<keyword evidence="3" id="KW-1185">Reference proteome</keyword>
<reference evidence="2" key="1">
    <citation type="submission" date="2022-05" db="EMBL/GenBank/DDBJ databases">
        <title>Draft genome sequence of Clostridium tertium strain CP3 isolated from Peru.</title>
        <authorList>
            <person name="Hurtado R."/>
            <person name="Lima L."/>
            <person name="Sousa T."/>
            <person name="Jaiswal A.K."/>
            <person name="Tiwari S."/>
            <person name="Maturrano L."/>
            <person name="Brenig B."/>
            <person name="Azevedo V."/>
        </authorList>
    </citation>
    <scope>NUCLEOTIDE SEQUENCE</scope>
    <source>
        <strain evidence="2">CP3</strain>
    </source>
</reference>
<protein>
    <submittedName>
        <fullName evidence="2">Clostri-philic family protein</fullName>
    </submittedName>
</protein>
<organism evidence="2 3">
    <name type="scientific">Clostridium tertium</name>
    <dbReference type="NCBI Taxonomy" id="1559"/>
    <lineage>
        <taxon>Bacteria</taxon>
        <taxon>Bacillati</taxon>
        <taxon>Bacillota</taxon>
        <taxon>Clostridia</taxon>
        <taxon>Eubacteriales</taxon>
        <taxon>Clostridiaceae</taxon>
        <taxon>Clostridium</taxon>
    </lineage>
</organism>
<sequence>MTKNEKDINPLQKGTRRQKLHKNQDNVGNDENRAEYTDFNGKPIK</sequence>
<dbReference type="AlphaFoldDB" id="A0A9X4B2B8"/>
<name>A0A9X4B2B8_9CLOT</name>
<accession>A0A9X4B2B8</accession>
<comment type="caution">
    <text evidence="2">The sequence shown here is derived from an EMBL/GenBank/DDBJ whole genome shotgun (WGS) entry which is preliminary data.</text>
</comment>
<evidence type="ECO:0000256" key="1">
    <source>
        <dbReference type="SAM" id="MobiDB-lite"/>
    </source>
</evidence>
<dbReference type="RefSeq" id="WP_008677831.1">
    <property type="nucleotide sequence ID" value="NZ_CABKOG010000003.1"/>
</dbReference>
<gene>
    <name evidence="2" type="ORF">NE398_15705</name>
</gene>
<evidence type="ECO:0000313" key="3">
    <source>
        <dbReference type="Proteomes" id="UP001141183"/>
    </source>
</evidence>
<feature type="region of interest" description="Disordered" evidence="1">
    <location>
        <begin position="1"/>
        <end position="45"/>
    </location>
</feature>
<dbReference type="Proteomes" id="UP001141183">
    <property type="component" value="Unassembled WGS sequence"/>
</dbReference>
<dbReference type="NCBIfam" id="NF040919">
    <property type="entry name" value="Clostri_philic"/>
    <property type="match status" value="1"/>
</dbReference>
<dbReference type="EMBL" id="JAMRYU010000017">
    <property type="protein sequence ID" value="MDC4241582.1"/>
    <property type="molecule type" value="Genomic_DNA"/>
</dbReference>
<proteinExistence type="predicted"/>